<accession>A0ABX2ZWQ5</accession>
<dbReference type="RefSeq" id="WP_069314533.1">
    <property type="nucleotide sequence ID" value="NZ_MDTU01000008.1"/>
</dbReference>
<dbReference type="PROSITE" id="PS51257">
    <property type="entry name" value="PROKAR_LIPOPROTEIN"/>
    <property type="match status" value="1"/>
</dbReference>
<feature type="transmembrane region" description="Helical" evidence="1">
    <location>
        <begin position="51"/>
        <end position="71"/>
    </location>
</feature>
<proteinExistence type="predicted"/>
<keyword evidence="3" id="KW-1185">Reference proteome</keyword>
<protein>
    <submittedName>
        <fullName evidence="2">Uncharacterized protein</fullName>
    </submittedName>
</protein>
<evidence type="ECO:0000313" key="3">
    <source>
        <dbReference type="Proteomes" id="UP000094329"/>
    </source>
</evidence>
<comment type="caution">
    <text evidence="2">The sequence shown here is derived from an EMBL/GenBank/DDBJ whole genome shotgun (WGS) entry which is preliminary data.</text>
</comment>
<keyword evidence="1" id="KW-0472">Membrane</keyword>
<dbReference type="Proteomes" id="UP000094329">
    <property type="component" value="Unassembled WGS sequence"/>
</dbReference>
<gene>
    <name evidence="2" type="ORF">BGC07_18490</name>
</gene>
<name>A0ABX2ZWQ5_9GAMM</name>
<evidence type="ECO:0000256" key="1">
    <source>
        <dbReference type="SAM" id="Phobius"/>
    </source>
</evidence>
<organism evidence="2 3">
    <name type="scientific">Piscirickettsia litoralis</name>
    <dbReference type="NCBI Taxonomy" id="1891921"/>
    <lineage>
        <taxon>Bacteria</taxon>
        <taxon>Pseudomonadati</taxon>
        <taxon>Pseudomonadota</taxon>
        <taxon>Gammaproteobacteria</taxon>
        <taxon>Thiotrichales</taxon>
        <taxon>Piscirickettsiaceae</taxon>
        <taxon>Piscirickettsia</taxon>
    </lineage>
</organism>
<sequence>MKAMKLFISDLEQGTRFLLVTVILFYACTLAVYLVQWSLSYFTDDVSADLGSALITSYFLIVLSIFVGTFFKKLRDSND</sequence>
<reference evidence="2 3" key="1">
    <citation type="submission" date="2016-08" db="EMBL/GenBank/DDBJ databases">
        <title>Draft genome sequence of Candidatus Piscirickettsia litoralis, from seawater.</title>
        <authorList>
            <person name="Wan X."/>
            <person name="Lee A.J."/>
            <person name="Hou S."/>
            <person name="Donachie S.P."/>
        </authorList>
    </citation>
    <scope>NUCLEOTIDE SEQUENCE [LARGE SCALE GENOMIC DNA]</scope>
    <source>
        <strain evidence="2 3">Y2</strain>
    </source>
</reference>
<evidence type="ECO:0000313" key="2">
    <source>
        <dbReference type="EMBL" id="ODN41021.1"/>
    </source>
</evidence>
<feature type="transmembrane region" description="Helical" evidence="1">
    <location>
        <begin position="16"/>
        <end position="39"/>
    </location>
</feature>
<keyword evidence="1" id="KW-0812">Transmembrane</keyword>
<dbReference type="EMBL" id="MDTU01000008">
    <property type="protein sequence ID" value="ODN41021.1"/>
    <property type="molecule type" value="Genomic_DNA"/>
</dbReference>
<keyword evidence="1" id="KW-1133">Transmembrane helix</keyword>